<dbReference type="GO" id="GO:0008168">
    <property type="term" value="F:methyltransferase activity"/>
    <property type="evidence" value="ECO:0007669"/>
    <property type="project" value="TreeGrafter"/>
</dbReference>
<dbReference type="Pfam" id="PF13649">
    <property type="entry name" value="Methyltransf_25"/>
    <property type="match status" value="1"/>
</dbReference>
<feature type="domain" description="Methyltransferase" evidence="1">
    <location>
        <begin position="47"/>
        <end position="145"/>
    </location>
</feature>
<dbReference type="RefSeq" id="WP_052575457.1">
    <property type="nucleotide sequence ID" value="NZ_AVCK01000055.1"/>
</dbReference>
<proteinExistence type="predicted"/>
<dbReference type="EMBL" id="AVCK01000055">
    <property type="protein sequence ID" value="KFN42092.1"/>
    <property type="molecule type" value="Genomic_DNA"/>
</dbReference>
<dbReference type="Gene3D" id="3.40.50.150">
    <property type="entry name" value="Vaccinia Virus protein VP39"/>
    <property type="match status" value="1"/>
</dbReference>
<dbReference type="CDD" id="cd02440">
    <property type="entry name" value="AdoMet_MTases"/>
    <property type="match status" value="1"/>
</dbReference>
<dbReference type="PANTHER" id="PTHR42912">
    <property type="entry name" value="METHYLTRANSFERASE"/>
    <property type="match status" value="1"/>
</dbReference>
<dbReference type="AlphaFoldDB" id="A0A091ASG5"/>
<dbReference type="InterPro" id="IPR041698">
    <property type="entry name" value="Methyltransf_25"/>
</dbReference>
<dbReference type="Proteomes" id="UP000029393">
    <property type="component" value="Unassembled WGS sequence"/>
</dbReference>
<evidence type="ECO:0000313" key="3">
    <source>
        <dbReference type="Proteomes" id="UP000029393"/>
    </source>
</evidence>
<evidence type="ECO:0000313" key="2">
    <source>
        <dbReference type="EMBL" id="KFN42092.1"/>
    </source>
</evidence>
<protein>
    <recommendedName>
        <fullName evidence="1">Methyltransferase domain-containing protein</fullName>
    </recommendedName>
</protein>
<name>A0A091ASG5_9GAMM</name>
<sequence>MSLDQWETFYRGGAIVTGPAGPDGGYDLELRAAWVEFFSTLPPSASVLDIGTGNGAVPLIAKQAAQAQGYDWDIHGIDLARIDPVRDVANGATRFAGIQFHAGVAAEKMPFEDARFDAVTGHYALEYSNTPAALAEIFRVLKPGGDAQFIVHHADSALIGSARHSLAECDLVLRETKLYRRLHKLVTMEQVTPGSTEHATTELRGAIQAIKQAIPQARHAGGGRVLDVALDAVQKLLGARRQAPAATVGLEVDRAEADMRASARRLDDLVEHACSEARMDQLQAEAAAAGFTLIERLPQFHAGNNLVGWQLLLHRP</sequence>
<gene>
    <name evidence="2" type="ORF">N787_04795</name>
</gene>
<organism evidence="2 3">
    <name type="scientific">Arenimonas metalli CF5-1</name>
    <dbReference type="NCBI Taxonomy" id="1384056"/>
    <lineage>
        <taxon>Bacteria</taxon>
        <taxon>Pseudomonadati</taxon>
        <taxon>Pseudomonadota</taxon>
        <taxon>Gammaproteobacteria</taxon>
        <taxon>Lysobacterales</taxon>
        <taxon>Lysobacteraceae</taxon>
        <taxon>Arenimonas</taxon>
    </lineage>
</organism>
<keyword evidence="3" id="KW-1185">Reference proteome</keyword>
<dbReference type="SUPFAM" id="SSF53335">
    <property type="entry name" value="S-adenosyl-L-methionine-dependent methyltransferases"/>
    <property type="match status" value="1"/>
</dbReference>
<dbReference type="eggNOG" id="COG2226">
    <property type="taxonomic scope" value="Bacteria"/>
</dbReference>
<comment type="caution">
    <text evidence="2">The sequence shown here is derived from an EMBL/GenBank/DDBJ whole genome shotgun (WGS) entry which is preliminary data.</text>
</comment>
<accession>A0A091ASG5</accession>
<dbReference type="InterPro" id="IPR050508">
    <property type="entry name" value="Methyltransf_Superfamily"/>
</dbReference>
<dbReference type="STRING" id="1384056.N787_04795"/>
<evidence type="ECO:0000259" key="1">
    <source>
        <dbReference type="Pfam" id="PF13649"/>
    </source>
</evidence>
<dbReference type="PATRIC" id="fig|1384056.3.peg.2481"/>
<dbReference type="InterPro" id="IPR029063">
    <property type="entry name" value="SAM-dependent_MTases_sf"/>
</dbReference>
<dbReference type="OrthoDB" id="5974463at2"/>
<reference evidence="2 3" key="1">
    <citation type="submission" date="2013-09" db="EMBL/GenBank/DDBJ databases">
        <title>Genome sequencing of Arenimonas metalli.</title>
        <authorList>
            <person name="Chen F."/>
            <person name="Wang G."/>
        </authorList>
    </citation>
    <scope>NUCLEOTIDE SEQUENCE [LARGE SCALE GENOMIC DNA]</scope>
    <source>
        <strain evidence="2 3">CF5-1</strain>
    </source>
</reference>